<sequence length="40" mass="4460">MAHGDYLLVWIMRAENAAGGHDLRCAKHVLSLLVKEDVRA</sequence>
<name>A0A562KTV5_9BRAD</name>
<keyword evidence="2" id="KW-1185">Reference proteome</keyword>
<dbReference type="Proteomes" id="UP000317176">
    <property type="component" value="Unassembled WGS sequence"/>
</dbReference>
<accession>A0A562KTV5</accession>
<reference evidence="1 2" key="1">
    <citation type="journal article" date="2015" name="Stand. Genomic Sci.">
        <title>Genomic Encyclopedia of Bacterial and Archaeal Type Strains, Phase III: the genomes of soil and plant-associated and newly described type strains.</title>
        <authorList>
            <person name="Whitman W.B."/>
            <person name="Woyke T."/>
            <person name="Klenk H.P."/>
            <person name="Zhou Y."/>
            <person name="Lilburn T.G."/>
            <person name="Beck B.J."/>
            <person name="De Vos P."/>
            <person name="Vandamme P."/>
            <person name="Eisen J.A."/>
            <person name="Garrity G."/>
            <person name="Hugenholtz P."/>
            <person name="Kyrpides N.C."/>
        </authorList>
    </citation>
    <scope>NUCLEOTIDE SEQUENCE [LARGE SCALE GENOMIC DNA]</scope>
    <source>
        <strain evidence="1 2">CGMCC 1.10947</strain>
    </source>
</reference>
<proteinExistence type="predicted"/>
<comment type="caution">
    <text evidence="1">The sequence shown here is derived from an EMBL/GenBank/DDBJ whole genome shotgun (WGS) entry which is preliminary data.</text>
</comment>
<evidence type="ECO:0000313" key="2">
    <source>
        <dbReference type="Proteomes" id="UP000317176"/>
    </source>
</evidence>
<dbReference type="AlphaFoldDB" id="A0A562KTV5"/>
<gene>
    <name evidence="1" type="ORF">IQ17_05793</name>
</gene>
<dbReference type="EMBL" id="VLKL01000021">
    <property type="protein sequence ID" value="TWH98715.1"/>
    <property type="molecule type" value="Genomic_DNA"/>
</dbReference>
<evidence type="ECO:0000313" key="1">
    <source>
        <dbReference type="EMBL" id="TWH98715.1"/>
    </source>
</evidence>
<protein>
    <submittedName>
        <fullName evidence="1">Uncharacterized protein</fullName>
    </submittedName>
</protein>
<organism evidence="1 2">
    <name type="scientific">Bradyrhizobium daqingense</name>
    <dbReference type="NCBI Taxonomy" id="993502"/>
    <lineage>
        <taxon>Bacteria</taxon>
        <taxon>Pseudomonadati</taxon>
        <taxon>Pseudomonadota</taxon>
        <taxon>Alphaproteobacteria</taxon>
        <taxon>Hyphomicrobiales</taxon>
        <taxon>Nitrobacteraceae</taxon>
        <taxon>Bradyrhizobium</taxon>
    </lineage>
</organism>